<reference evidence="3 4" key="1">
    <citation type="submission" date="2024-02" db="EMBL/GenBank/DDBJ databases">
        <title>Chromosome-level genome assembly of the Eurasian Minnow (Phoxinus phoxinus).</title>
        <authorList>
            <person name="Oriowo T.O."/>
            <person name="Martin S."/>
            <person name="Stange M."/>
            <person name="Chrysostomakis Y."/>
            <person name="Brown T."/>
            <person name="Winkler S."/>
            <person name="Kukowka S."/>
            <person name="Myers E.W."/>
            <person name="Bohne A."/>
        </authorList>
    </citation>
    <scope>NUCLEOTIDE SEQUENCE [LARGE SCALE GENOMIC DNA]</scope>
    <source>
        <strain evidence="3">ZFMK-TIS-60720</strain>
        <tissue evidence="3">Whole Organism</tissue>
    </source>
</reference>
<dbReference type="Pfam" id="PF00226">
    <property type="entry name" value="DnaJ"/>
    <property type="match status" value="1"/>
</dbReference>
<proteinExistence type="predicted"/>
<dbReference type="EMBL" id="JAYKXH010000023">
    <property type="protein sequence ID" value="KAK7125674.1"/>
    <property type="molecule type" value="Genomic_DNA"/>
</dbReference>
<keyword evidence="4" id="KW-1185">Reference proteome</keyword>
<feature type="region of interest" description="Disordered" evidence="1">
    <location>
        <begin position="243"/>
        <end position="267"/>
    </location>
</feature>
<comment type="caution">
    <text evidence="3">The sequence shown here is derived from an EMBL/GenBank/DDBJ whole genome shotgun (WGS) entry which is preliminary data.</text>
</comment>
<dbReference type="SUPFAM" id="SSF46565">
    <property type="entry name" value="Chaperone J-domain"/>
    <property type="match status" value="1"/>
</dbReference>
<dbReference type="AlphaFoldDB" id="A0AAN9GSL5"/>
<accession>A0AAN9GSL5</accession>
<dbReference type="CDD" id="cd06257">
    <property type="entry name" value="DnaJ"/>
    <property type="match status" value="1"/>
</dbReference>
<dbReference type="InterPro" id="IPR053025">
    <property type="entry name" value="Mito_ATP_Synthase-Asso"/>
</dbReference>
<dbReference type="PANTHER" id="PTHR44873:SF1">
    <property type="entry name" value="DNAJ HOMOLOG SUBFAMILY C MEMBER 30, MITOCHONDRIAL"/>
    <property type="match status" value="1"/>
</dbReference>
<sequence>MAEVRHRFGREAYKRLNPQNIPLLDQDCKPVSQAAYVVALTNSLQLCETRNDRVRAVKGLCETSPAVLETAEENVNRLFTRFTGAGGDTHNLKVPLNFCSGNISNACHGLKSNASPVHVPSWKRSSWGTHGKLRKKTLYGITNSQFVSFTRAYSGSQNNGSRAGPLYKSKSGYYDILGVSPTATHTQIKTAYYKQSFIYHPDKNAGSEEATSMFSQISEAYHVLGNKALRRKYNRGILSQADLLGSSKPTGRESPTSGQQTRARHSPSVGVAQQNIFDFDAFIRSHYGEQLQREKQLRQRREEILRKKKENYEDVKLGRLKEITVGLMLTLAMAIVFSLRSSK</sequence>
<gene>
    <name evidence="3" type="ORF">R3I93_021140</name>
</gene>
<evidence type="ECO:0000259" key="2">
    <source>
        <dbReference type="PROSITE" id="PS50076"/>
    </source>
</evidence>
<dbReference type="Gene3D" id="1.10.287.110">
    <property type="entry name" value="DnaJ domain"/>
    <property type="match status" value="1"/>
</dbReference>
<name>A0AAN9GSL5_9TELE</name>
<dbReference type="Proteomes" id="UP001364617">
    <property type="component" value="Unassembled WGS sequence"/>
</dbReference>
<dbReference type="PANTHER" id="PTHR44873">
    <property type="entry name" value="DNAJ HOMOLOG SUBFAMILY C MEMBER 30, MITOCHONDRIAL"/>
    <property type="match status" value="1"/>
</dbReference>
<dbReference type="PRINTS" id="PR00625">
    <property type="entry name" value="JDOMAIN"/>
</dbReference>
<evidence type="ECO:0000313" key="3">
    <source>
        <dbReference type="EMBL" id="KAK7125674.1"/>
    </source>
</evidence>
<organism evidence="3 4">
    <name type="scientific">Phoxinus phoxinus</name>
    <name type="common">Eurasian minnow</name>
    <dbReference type="NCBI Taxonomy" id="58324"/>
    <lineage>
        <taxon>Eukaryota</taxon>
        <taxon>Metazoa</taxon>
        <taxon>Chordata</taxon>
        <taxon>Craniata</taxon>
        <taxon>Vertebrata</taxon>
        <taxon>Euteleostomi</taxon>
        <taxon>Actinopterygii</taxon>
        <taxon>Neopterygii</taxon>
        <taxon>Teleostei</taxon>
        <taxon>Ostariophysi</taxon>
        <taxon>Cypriniformes</taxon>
        <taxon>Leuciscidae</taxon>
        <taxon>Phoxininae</taxon>
        <taxon>Phoxinus</taxon>
    </lineage>
</organism>
<dbReference type="SMART" id="SM00271">
    <property type="entry name" value="DnaJ"/>
    <property type="match status" value="1"/>
</dbReference>
<dbReference type="InterPro" id="IPR036869">
    <property type="entry name" value="J_dom_sf"/>
</dbReference>
<dbReference type="PROSITE" id="PS50076">
    <property type="entry name" value="DNAJ_2"/>
    <property type="match status" value="1"/>
</dbReference>
<feature type="compositionally biased region" description="Polar residues" evidence="1">
    <location>
        <begin position="247"/>
        <end position="261"/>
    </location>
</feature>
<evidence type="ECO:0000256" key="1">
    <source>
        <dbReference type="SAM" id="MobiDB-lite"/>
    </source>
</evidence>
<protein>
    <recommendedName>
        <fullName evidence="2">J domain-containing protein</fullName>
    </recommendedName>
</protein>
<evidence type="ECO:0000313" key="4">
    <source>
        <dbReference type="Proteomes" id="UP001364617"/>
    </source>
</evidence>
<feature type="domain" description="J" evidence="2">
    <location>
        <begin position="172"/>
        <end position="237"/>
    </location>
</feature>
<dbReference type="InterPro" id="IPR001623">
    <property type="entry name" value="DnaJ_domain"/>
</dbReference>